<evidence type="ECO:0000256" key="6">
    <source>
        <dbReference type="ARBA" id="ARBA00023136"/>
    </source>
</evidence>
<feature type="transmembrane region" description="Helical" evidence="8">
    <location>
        <begin position="319"/>
        <end position="336"/>
    </location>
</feature>
<evidence type="ECO:0000256" key="8">
    <source>
        <dbReference type="SAM" id="Phobius"/>
    </source>
</evidence>
<evidence type="ECO:0000313" key="10">
    <source>
        <dbReference type="Proteomes" id="UP000676194"/>
    </source>
</evidence>
<evidence type="ECO:0000256" key="2">
    <source>
        <dbReference type="ARBA" id="ARBA00022475"/>
    </source>
</evidence>
<gene>
    <name evidence="9" type="ORF">KIH39_06645</name>
</gene>
<dbReference type="GO" id="GO:0005886">
    <property type="term" value="C:plasma membrane"/>
    <property type="evidence" value="ECO:0007669"/>
    <property type="project" value="UniProtKB-SubCell"/>
</dbReference>
<dbReference type="AlphaFoldDB" id="A0A8E6B7K9"/>
<dbReference type="RefSeq" id="WP_213498497.1">
    <property type="nucleotide sequence ID" value="NZ_CP074694.1"/>
</dbReference>
<feature type="transmembrane region" description="Helical" evidence="8">
    <location>
        <begin position="202"/>
        <end position="220"/>
    </location>
</feature>
<sequence>MTNLEGIRALFIGRTRFERLVIFLWVLGLSVIIVRLAVLKPGSRTLFPIYRDAGINWVEGVNLYPEEVKGPSYALYRYSPIVAASFAPFSILPSKVGDAIWRFINAGVLIFGMLYVLQSISRSPITRAVCFAMMAIMFPTALPHLSNGQCNALVIGLVLIAFGASSRQRWNLSAFCLTVATLLKLYPIAAALLLIAIHPRQLGLRFALAMALGAAAPFVLQNFDYVLHQYQLWAKYAVSEDRSKWGVESANVDFQMLVNVWIRPISQEAYRLIEVAVGGLMGLIVMGGRIRGVDPIRLCCLALGFASVWMTVFGPATESPTYLILMPCVAWGIISTRVEPVNWLAKGCFILAFGMLLGLQISGAYGPLFSALRLAAVQPMAGLIFTFGLMVQFFSQKRQTQPIFGTLETLPRLAA</sequence>
<keyword evidence="4 8" id="KW-0812">Transmembrane</keyword>
<keyword evidence="3" id="KW-0808">Transferase</keyword>
<feature type="transmembrane region" description="Helical" evidence="8">
    <location>
        <begin position="20"/>
        <end position="38"/>
    </location>
</feature>
<name>A0A8E6B7K9_9BACT</name>
<comment type="similarity">
    <text evidence="7">Belongs to the glycosyltransferase 87 family.</text>
</comment>
<evidence type="ECO:0000256" key="4">
    <source>
        <dbReference type="ARBA" id="ARBA00022692"/>
    </source>
</evidence>
<evidence type="ECO:0000313" key="9">
    <source>
        <dbReference type="EMBL" id="QVL33585.1"/>
    </source>
</evidence>
<feature type="transmembrane region" description="Helical" evidence="8">
    <location>
        <begin position="172"/>
        <end position="195"/>
    </location>
</feature>
<keyword evidence="5 8" id="KW-1133">Transmembrane helix</keyword>
<feature type="transmembrane region" description="Helical" evidence="8">
    <location>
        <begin position="149"/>
        <end position="166"/>
    </location>
</feature>
<dbReference type="Proteomes" id="UP000676194">
    <property type="component" value="Chromosome"/>
</dbReference>
<evidence type="ECO:0000256" key="1">
    <source>
        <dbReference type="ARBA" id="ARBA00004651"/>
    </source>
</evidence>
<protein>
    <submittedName>
        <fullName evidence="9">DUF2029 domain-containing protein</fullName>
    </submittedName>
</protein>
<evidence type="ECO:0000256" key="3">
    <source>
        <dbReference type="ARBA" id="ARBA00022679"/>
    </source>
</evidence>
<feature type="transmembrane region" description="Helical" evidence="8">
    <location>
        <begin position="371"/>
        <end position="394"/>
    </location>
</feature>
<evidence type="ECO:0000256" key="5">
    <source>
        <dbReference type="ARBA" id="ARBA00022989"/>
    </source>
</evidence>
<organism evidence="9 10">
    <name type="scientific">Telmatocola sphagniphila</name>
    <dbReference type="NCBI Taxonomy" id="1123043"/>
    <lineage>
        <taxon>Bacteria</taxon>
        <taxon>Pseudomonadati</taxon>
        <taxon>Planctomycetota</taxon>
        <taxon>Planctomycetia</taxon>
        <taxon>Gemmatales</taxon>
        <taxon>Gemmataceae</taxon>
    </lineage>
</organism>
<accession>A0A8E6B7K9</accession>
<dbReference type="KEGG" id="tsph:KIH39_06645"/>
<keyword evidence="10" id="KW-1185">Reference proteome</keyword>
<dbReference type="Pfam" id="PF09594">
    <property type="entry name" value="GT87"/>
    <property type="match status" value="1"/>
</dbReference>
<reference evidence="9" key="1">
    <citation type="submission" date="2021-05" db="EMBL/GenBank/DDBJ databases">
        <title>Complete genome sequence of the cellulolytic planctomycete Telmatocola sphagniphila SP2T and characterization of the first cellulase from planctomycetes.</title>
        <authorList>
            <person name="Rakitin A.L."/>
            <person name="Beletsky A.V."/>
            <person name="Naumoff D.G."/>
            <person name="Kulichevskaya I.S."/>
            <person name="Mardanov A.V."/>
            <person name="Ravin N.V."/>
            <person name="Dedysh S.N."/>
        </authorList>
    </citation>
    <scope>NUCLEOTIDE SEQUENCE</scope>
    <source>
        <strain evidence="9">SP2T</strain>
    </source>
</reference>
<feature type="transmembrane region" description="Helical" evidence="8">
    <location>
        <begin position="343"/>
        <end position="365"/>
    </location>
</feature>
<feature type="transmembrane region" description="Helical" evidence="8">
    <location>
        <begin position="99"/>
        <end position="118"/>
    </location>
</feature>
<keyword evidence="6 8" id="KW-0472">Membrane</keyword>
<dbReference type="EMBL" id="CP074694">
    <property type="protein sequence ID" value="QVL33585.1"/>
    <property type="molecule type" value="Genomic_DNA"/>
</dbReference>
<evidence type="ECO:0000256" key="7">
    <source>
        <dbReference type="ARBA" id="ARBA00024033"/>
    </source>
</evidence>
<dbReference type="GO" id="GO:0016758">
    <property type="term" value="F:hexosyltransferase activity"/>
    <property type="evidence" value="ECO:0007669"/>
    <property type="project" value="InterPro"/>
</dbReference>
<keyword evidence="2" id="KW-1003">Cell membrane</keyword>
<proteinExistence type="inferred from homology"/>
<comment type="subcellular location">
    <subcellularLocation>
        <location evidence="1">Cell membrane</location>
        <topology evidence="1">Multi-pass membrane protein</topology>
    </subcellularLocation>
</comment>
<dbReference type="InterPro" id="IPR018584">
    <property type="entry name" value="GT87"/>
</dbReference>